<dbReference type="EMBL" id="UGTW01000001">
    <property type="protein sequence ID" value="SUC15059.1"/>
    <property type="molecule type" value="Genomic_DNA"/>
</dbReference>
<dbReference type="RefSeq" id="WP_115370427.1">
    <property type="nucleotide sequence ID" value="NZ_CP083628.1"/>
</dbReference>
<keyword evidence="1" id="KW-0732">Signal</keyword>
<dbReference type="AlphaFoldDB" id="A0A379F635"/>
<evidence type="ECO:0000256" key="1">
    <source>
        <dbReference type="SAM" id="SignalP"/>
    </source>
</evidence>
<name>A0A379F635_PROVU</name>
<dbReference type="Pfam" id="PF09686">
    <property type="entry name" value="Plasmid_RAQPRD"/>
    <property type="match status" value="1"/>
</dbReference>
<protein>
    <submittedName>
        <fullName evidence="2">Integrative conjugative element protein, RAQPRD family</fullName>
    </submittedName>
</protein>
<accession>A0A379F635</accession>
<sequence length="103" mass="12009">MRIVQMRTWCLLGLLITPLAYASESDELVLAIKQLDYLDARLASAHVEVLKREQPTRFYLDYQQIKQDIEVIRQGLKHYLNPSRAQPSALISFSAQYQQEHHP</sequence>
<feature type="chain" id="PRO_5016870491" evidence="1">
    <location>
        <begin position="23"/>
        <end position="103"/>
    </location>
</feature>
<feature type="signal peptide" evidence="1">
    <location>
        <begin position="1"/>
        <end position="22"/>
    </location>
</feature>
<evidence type="ECO:0000313" key="2">
    <source>
        <dbReference type="EMBL" id="SUC15059.1"/>
    </source>
</evidence>
<gene>
    <name evidence="2" type="ORF">NCTC10376_00897</name>
</gene>
<dbReference type="Proteomes" id="UP000254331">
    <property type="component" value="Unassembled WGS sequence"/>
</dbReference>
<reference evidence="2 3" key="1">
    <citation type="submission" date="2018-06" db="EMBL/GenBank/DDBJ databases">
        <authorList>
            <consortium name="Pathogen Informatics"/>
            <person name="Doyle S."/>
        </authorList>
    </citation>
    <scope>NUCLEOTIDE SEQUENCE [LARGE SCALE GENOMIC DNA]</scope>
    <source>
        <strain evidence="2 3">NCTC10376</strain>
    </source>
</reference>
<proteinExistence type="predicted"/>
<organism evidence="2 3">
    <name type="scientific">Proteus vulgaris</name>
    <dbReference type="NCBI Taxonomy" id="585"/>
    <lineage>
        <taxon>Bacteria</taxon>
        <taxon>Pseudomonadati</taxon>
        <taxon>Pseudomonadota</taxon>
        <taxon>Gammaproteobacteria</taxon>
        <taxon>Enterobacterales</taxon>
        <taxon>Morganellaceae</taxon>
        <taxon>Proteus</taxon>
    </lineage>
</organism>
<dbReference type="NCBIfam" id="TIGR01690">
    <property type="entry name" value="ICE_RAQPRD"/>
    <property type="match status" value="1"/>
</dbReference>
<evidence type="ECO:0000313" key="3">
    <source>
        <dbReference type="Proteomes" id="UP000254331"/>
    </source>
</evidence>
<dbReference type="InterPro" id="IPR019110">
    <property type="entry name" value="Uncharacterised_RAQPRD"/>
</dbReference>